<protein>
    <recommendedName>
        <fullName evidence="4">Leucine Rich Repeat domain protein</fullName>
    </recommendedName>
</protein>
<accession>A0A1B8GKS9</accession>
<feature type="compositionally biased region" description="Basic and acidic residues" evidence="1">
    <location>
        <begin position="16"/>
        <end position="54"/>
    </location>
</feature>
<dbReference type="STRING" id="342668.A0A1B8GKS9"/>
<feature type="region of interest" description="Disordered" evidence="1">
    <location>
        <begin position="1"/>
        <end position="54"/>
    </location>
</feature>
<dbReference type="EMBL" id="KV460228">
    <property type="protein sequence ID" value="OBT96388.1"/>
    <property type="molecule type" value="Genomic_DNA"/>
</dbReference>
<evidence type="ECO:0008006" key="4">
    <source>
        <dbReference type="Google" id="ProtNLM"/>
    </source>
</evidence>
<feature type="compositionally biased region" description="Low complexity" evidence="1">
    <location>
        <begin position="1"/>
        <end position="15"/>
    </location>
</feature>
<dbReference type="OrthoDB" id="9994419at2759"/>
<evidence type="ECO:0000256" key="1">
    <source>
        <dbReference type="SAM" id="MobiDB-lite"/>
    </source>
</evidence>
<feature type="compositionally biased region" description="Low complexity" evidence="1">
    <location>
        <begin position="87"/>
        <end position="102"/>
    </location>
</feature>
<sequence>MAVSTPVAVPAPRQRAPGEKQMPLREETLRKNTEPTFTADREERTSFASVKEDRSAVAQSFLDSRISSYAVFPDDAIDESDSDRATSPISPTDVSLSSSPTTTDDDNEGASAAAAPVIISPPASAAPNVPTDSQVPSQLMASALGAPLTNPASNLHSFVCPCDGFRGWKEIPVRGKMASRSFSDLRQFSNKGFTWEPTPFLAPVQPPKPVKPSTFPAGEAPLERLPTELLGAIIDQMVADIPPNGLQPRNIDLMALLLTSRALHSATLATLYKQVTIPHSTVFRKLLHHIKEYPALGTIVRRLDFSHFNPTGSGVTARQRAETQNLTQQTMLECLELLPNLREFLAQEHIDEELSVDVLRKLFNNPQLRALDFCAASSAIFRTSMMTFVRSPDLPELMPITRLSFHECTILPSVVLETLLPRLPNLTHLDVARTRMSDKALAAIPETARLTHLNLSRCQSLSGDAVVEFLTTHASVKELLYLNLYMDAKSAELLAETHVTSLLSILPSTLKSLNLKGSAMNATHLSLLEPLTKHVEELGLGRNLNYTSLVPLLKPPPATKPDELARWVPHALRYIDISDFGLESIDFSALFGKATTALDELSMPLEVIEVCQRVYDRFLDRERAFKSAGWVVKEAGRRGWLVRDLSKTDGGDDGARSWKMGATYWGMRKVPVARAEVGGMYGLYMFKR</sequence>
<keyword evidence="3" id="KW-1185">Reference proteome</keyword>
<dbReference type="InterPro" id="IPR032675">
    <property type="entry name" value="LRR_dom_sf"/>
</dbReference>
<dbReference type="AlphaFoldDB" id="A0A1B8GKS9"/>
<feature type="region of interest" description="Disordered" evidence="1">
    <location>
        <begin position="76"/>
        <end position="111"/>
    </location>
</feature>
<dbReference type="RefSeq" id="XP_018130121.1">
    <property type="nucleotide sequence ID" value="XM_018275071.2"/>
</dbReference>
<gene>
    <name evidence="2" type="ORF">VE01_05608</name>
</gene>
<evidence type="ECO:0000313" key="3">
    <source>
        <dbReference type="Proteomes" id="UP000091956"/>
    </source>
</evidence>
<proteinExistence type="predicted"/>
<dbReference type="SUPFAM" id="SSF52047">
    <property type="entry name" value="RNI-like"/>
    <property type="match status" value="1"/>
</dbReference>
<dbReference type="Gene3D" id="3.80.10.10">
    <property type="entry name" value="Ribonuclease Inhibitor"/>
    <property type="match status" value="1"/>
</dbReference>
<dbReference type="Proteomes" id="UP000091956">
    <property type="component" value="Unassembled WGS sequence"/>
</dbReference>
<dbReference type="GeneID" id="28838994"/>
<organism evidence="2 3">
    <name type="scientific">Pseudogymnoascus verrucosus</name>
    <dbReference type="NCBI Taxonomy" id="342668"/>
    <lineage>
        <taxon>Eukaryota</taxon>
        <taxon>Fungi</taxon>
        <taxon>Dikarya</taxon>
        <taxon>Ascomycota</taxon>
        <taxon>Pezizomycotina</taxon>
        <taxon>Leotiomycetes</taxon>
        <taxon>Thelebolales</taxon>
        <taxon>Thelebolaceae</taxon>
        <taxon>Pseudogymnoascus</taxon>
    </lineage>
</organism>
<name>A0A1B8GKS9_9PEZI</name>
<reference evidence="2 3" key="1">
    <citation type="submission" date="2016-03" db="EMBL/GenBank/DDBJ databases">
        <title>Comparative genomics of Pseudogymnoascus destructans, the fungus causing white-nose syndrome of bats.</title>
        <authorList>
            <person name="Palmer J.M."/>
            <person name="Drees K.P."/>
            <person name="Foster J.T."/>
            <person name="Lindner D.L."/>
        </authorList>
    </citation>
    <scope>NUCLEOTIDE SEQUENCE [LARGE SCALE GENOMIC DNA]</scope>
    <source>
        <strain evidence="2 3">UAMH 10579</strain>
    </source>
</reference>
<reference evidence="3" key="2">
    <citation type="journal article" date="2018" name="Nat. Commun.">
        <title>Extreme sensitivity to ultraviolet light in the fungal pathogen causing white-nose syndrome of bats.</title>
        <authorList>
            <person name="Palmer J.M."/>
            <person name="Drees K.P."/>
            <person name="Foster J.T."/>
            <person name="Lindner D.L."/>
        </authorList>
    </citation>
    <scope>NUCLEOTIDE SEQUENCE [LARGE SCALE GENOMIC DNA]</scope>
    <source>
        <strain evidence="3">UAMH 10579</strain>
    </source>
</reference>
<evidence type="ECO:0000313" key="2">
    <source>
        <dbReference type="EMBL" id="OBT96388.1"/>
    </source>
</evidence>